<protein>
    <submittedName>
        <fullName evidence="4">Two-component system, chemotaxis family, response regulator CheY</fullName>
    </submittedName>
</protein>
<dbReference type="STRING" id="1519643.SAMN06295933_0761"/>
<dbReference type="PANTHER" id="PTHR43719">
    <property type="entry name" value="TWO-COMPONENT HISTIDINE KINASE"/>
    <property type="match status" value="1"/>
</dbReference>
<dbReference type="RefSeq" id="WP_085098489.1">
    <property type="nucleotide sequence ID" value="NZ_FWZU01000001.1"/>
</dbReference>
<dbReference type="EMBL" id="FWZU01000001">
    <property type="protein sequence ID" value="SME95073.1"/>
    <property type="molecule type" value="Genomic_DNA"/>
</dbReference>
<dbReference type="AlphaFoldDB" id="A0A1X7CE21"/>
<feature type="domain" description="Response regulatory" evidence="3">
    <location>
        <begin position="2"/>
        <end position="129"/>
    </location>
</feature>
<dbReference type="OrthoDB" id="9797769at2"/>
<dbReference type="Proteomes" id="UP000192906">
    <property type="component" value="Unassembled WGS sequence"/>
</dbReference>
<feature type="modified residue" description="4-aspartylphosphate" evidence="2">
    <location>
        <position position="55"/>
    </location>
</feature>
<sequence>MKILIAEDDFASRNFLQFLARKFGEVDIAVNGQEALDVFTESLKEGNPYNLIFMDIMMPLKNGLDAAREIRALEKEQGVLPSNEAIIIMTTALSDVKTVFEAFKNSQATDYIVKPFRVESVLNKLTELGIINE</sequence>
<dbReference type="InterPro" id="IPR001789">
    <property type="entry name" value="Sig_transdc_resp-reg_receiver"/>
</dbReference>
<keyword evidence="5" id="KW-1185">Reference proteome</keyword>
<proteinExistence type="predicted"/>
<organism evidence="4 5">
    <name type="scientific">Desulfovibrio gilichinskyi</name>
    <dbReference type="NCBI Taxonomy" id="1519643"/>
    <lineage>
        <taxon>Bacteria</taxon>
        <taxon>Pseudomonadati</taxon>
        <taxon>Thermodesulfobacteriota</taxon>
        <taxon>Desulfovibrionia</taxon>
        <taxon>Desulfovibrionales</taxon>
        <taxon>Desulfovibrionaceae</taxon>
        <taxon>Desulfovibrio</taxon>
    </lineage>
</organism>
<evidence type="ECO:0000313" key="5">
    <source>
        <dbReference type="Proteomes" id="UP000192906"/>
    </source>
</evidence>
<dbReference type="CDD" id="cd17546">
    <property type="entry name" value="REC_hyHK_CKI1_RcsC-like"/>
    <property type="match status" value="1"/>
</dbReference>
<gene>
    <name evidence="4" type="ORF">SAMN06295933_0761</name>
</gene>
<dbReference type="GO" id="GO:0000160">
    <property type="term" value="P:phosphorelay signal transduction system"/>
    <property type="evidence" value="ECO:0007669"/>
    <property type="project" value="InterPro"/>
</dbReference>
<dbReference type="Gene3D" id="3.40.50.2300">
    <property type="match status" value="1"/>
</dbReference>
<dbReference type="PANTHER" id="PTHR43719:SF28">
    <property type="entry name" value="PEROXIDE STRESS-ACTIVATED HISTIDINE KINASE MAK1-RELATED"/>
    <property type="match status" value="1"/>
</dbReference>
<keyword evidence="1 2" id="KW-0597">Phosphoprotein</keyword>
<name>A0A1X7CE21_9BACT</name>
<evidence type="ECO:0000256" key="2">
    <source>
        <dbReference type="PROSITE-ProRule" id="PRU00169"/>
    </source>
</evidence>
<dbReference type="Pfam" id="PF00072">
    <property type="entry name" value="Response_reg"/>
    <property type="match status" value="1"/>
</dbReference>
<evidence type="ECO:0000259" key="3">
    <source>
        <dbReference type="PROSITE" id="PS50110"/>
    </source>
</evidence>
<dbReference type="InterPro" id="IPR011006">
    <property type="entry name" value="CheY-like_superfamily"/>
</dbReference>
<dbReference type="SMART" id="SM00448">
    <property type="entry name" value="REC"/>
    <property type="match status" value="1"/>
</dbReference>
<dbReference type="InterPro" id="IPR050956">
    <property type="entry name" value="2C_system_His_kinase"/>
</dbReference>
<evidence type="ECO:0000256" key="1">
    <source>
        <dbReference type="ARBA" id="ARBA00022553"/>
    </source>
</evidence>
<evidence type="ECO:0000313" key="4">
    <source>
        <dbReference type="EMBL" id="SME95073.1"/>
    </source>
</evidence>
<accession>A0A1X7CE21</accession>
<dbReference type="SUPFAM" id="SSF52172">
    <property type="entry name" value="CheY-like"/>
    <property type="match status" value="1"/>
</dbReference>
<dbReference type="PROSITE" id="PS50110">
    <property type="entry name" value="RESPONSE_REGULATORY"/>
    <property type="match status" value="1"/>
</dbReference>
<reference evidence="5" key="1">
    <citation type="submission" date="2017-04" db="EMBL/GenBank/DDBJ databases">
        <authorList>
            <person name="Varghese N."/>
            <person name="Submissions S."/>
        </authorList>
    </citation>
    <scope>NUCLEOTIDE SEQUENCE [LARGE SCALE GENOMIC DNA]</scope>
    <source>
        <strain evidence="5">K3S</strain>
    </source>
</reference>